<evidence type="ECO:0000313" key="2">
    <source>
        <dbReference type="Proteomes" id="UP000319257"/>
    </source>
</evidence>
<dbReference type="OrthoDB" id="4777826at2759"/>
<gene>
    <name evidence="1" type="ORF">E0L32_006405</name>
</gene>
<dbReference type="GeneID" id="41973852"/>
<comment type="caution">
    <text evidence="1">The sequence shown here is derived from an EMBL/GenBank/DDBJ whole genome shotgun (WGS) entry which is preliminary data.</text>
</comment>
<evidence type="ECO:0000313" key="1">
    <source>
        <dbReference type="EMBL" id="TPX13205.1"/>
    </source>
</evidence>
<dbReference type="AlphaFoldDB" id="A0A507AQR7"/>
<dbReference type="EMBL" id="SKBQ01000036">
    <property type="protein sequence ID" value="TPX13205.1"/>
    <property type="molecule type" value="Genomic_DNA"/>
</dbReference>
<dbReference type="Proteomes" id="UP000319257">
    <property type="component" value="Unassembled WGS sequence"/>
</dbReference>
<organism evidence="1 2">
    <name type="scientific">Thyridium curvatum</name>
    <dbReference type="NCBI Taxonomy" id="1093900"/>
    <lineage>
        <taxon>Eukaryota</taxon>
        <taxon>Fungi</taxon>
        <taxon>Dikarya</taxon>
        <taxon>Ascomycota</taxon>
        <taxon>Pezizomycotina</taxon>
        <taxon>Sordariomycetes</taxon>
        <taxon>Sordariomycetidae</taxon>
        <taxon>Thyridiales</taxon>
        <taxon>Thyridiaceae</taxon>
        <taxon>Thyridium</taxon>
    </lineage>
</organism>
<name>A0A507AQR7_9PEZI</name>
<keyword evidence="2" id="KW-1185">Reference proteome</keyword>
<reference evidence="1 2" key="1">
    <citation type="submission" date="2019-06" db="EMBL/GenBank/DDBJ databases">
        <title>Draft genome sequence of the filamentous fungus Phialemoniopsis curvata isolated from diesel fuel.</title>
        <authorList>
            <person name="Varaljay V.A."/>
            <person name="Lyon W.J."/>
            <person name="Crouch A.L."/>
            <person name="Drake C.E."/>
            <person name="Hollomon J.M."/>
            <person name="Nadeau L.J."/>
            <person name="Nunn H.S."/>
            <person name="Stevenson B.S."/>
            <person name="Bojanowski C.L."/>
            <person name="Crookes-Goodson W.J."/>
        </authorList>
    </citation>
    <scope>NUCLEOTIDE SEQUENCE [LARGE SCALE GENOMIC DNA]</scope>
    <source>
        <strain evidence="1 2">D216</strain>
    </source>
</reference>
<accession>A0A507AQR7</accession>
<protein>
    <submittedName>
        <fullName evidence="1">Uncharacterized protein</fullName>
    </submittedName>
</protein>
<dbReference type="InParanoid" id="A0A507AQR7"/>
<proteinExistence type="predicted"/>
<dbReference type="RefSeq" id="XP_030994916.1">
    <property type="nucleotide sequence ID" value="XM_031141034.1"/>
</dbReference>
<sequence>MPRQERVAKKWDGDAHARLAEGLANAFAESGGTLVAHKETILAALNGDSEEPIFTWESVRPFPSFCLCCPKPRSPLERFPFPSFHRFAIATIIHPTTLANHLHAAITRPSTVKMPVKWDADAVSDLLWAMFLVLAPTDLSREKKDEIVNLMQQKGHDVVWNAIRYALRPLVLELLCESPYLPAGFPAESTYDWPSRLGRRHQGRCSSSKIHAG</sequence>